<evidence type="ECO:0000256" key="5">
    <source>
        <dbReference type="ARBA" id="ARBA00022692"/>
    </source>
</evidence>
<organism evidence="10 11">
    <name type="scientific">Neiella marina</name>
    <dbReference type="NCBI Taxonomy" id="508461"/>
    <lineage>
        <taxon>Bacteria</taxon>
        <taxon>Pseudomonadati</taxon>
        <taxon>Pseudomonadota</taxon>
        <taxon>Gammaproteobacteria</taxon>
        <taxon>Alteromonadales</taxon>
        <taxon>Echinimonadaceae</taxon>
        <taxon>Neiella</taxon>
    </lineage>
</organism>
<protein>
    <recommendedName>
        <fullName evidence="9">Glycosyltransferase RgtA/B/C/D-like domain-containing protein</fullName>
    </recommendedName>
</protein>
<name>A0A8J2U7M8_9GAMM</name>
<keyword evidence="7 8" id="KW-0472">Membrane</keyword>
<feature type="transmembrane region" description="Helical" evidence="8">
    <location>
        <begin position="105"/>
        <end position="122"/>
    </location>
</feature>
<evidence type="ECO:0000313" key="10">
    <source>
        <dbReference type="EMBL" id="GGA84256.1"/>
    </source>
</evidence>
<keyword evidence="3" id="KW-0328">Glycosyltransferase</keyword>
<dbReference type="EMBL" id="BMDX01000016">
    <property type="protein sequence ID" value="GGA84256.1"/>
    <property type="molecule type" value="Genomic_DNA"/>
</dbReference>
<proteinExistence type="predicted"/>
<feature type="transmembrane region" description="Helical" evidence="8">
    <location>
        <begin position="378"/>
        <end position="398"/>
    </location>
</feature>
<accession>A0A8J2U7M8</accession>
<evidence type="ECO:0000256" key="2">
    <source>
        <dbReference type="ARBA" id="ARBA00022475"/>
    </source>
</evidence>
<evidence type="ECO:0000256" key="1">
    <source>
        <dbReference type="ARBA" id="ARBA00004651"/>
    </source>
</evidence>
<dbReference type="GO" id="GO:0010041">
    <property type="term" value="P:response to iron(III) ion"/>
    <property type="evidence" value="ECO:0007669"/>
    <property type="project" value="TreeGrafter"/>
</dbReference>
<evidence type="ECO:0000313" key="11">
    <source>
        <dbReference type="Proteomes" id="UP000619743"/>
    </source>
</evidence>
<dbReference type="GO" id="GO:0009103">
    <property type="term" value="P:lipopolysaccharide biosynthetic process"/>
    <property type="evidence" value="ECO:0007669"/>
    <property type="project" value="UniProtKB-ARBA"/>
</dbReference>
<evidence type="ECO:0000256" key="8">
    <source>
        <dbReference type="SAM" id="Phobius"/>
    </source>
</evidence>
<feature type="domain" description="Glycosyltransferase RgtA/B/C/D-like" evidence="9">
    <location>
        <begin position="61"/>
        <end position="197"/>
    </location>
</feature>
<dbReference type="GO" id="GO:0005886">
    <property type="term" value="C:plasma membrane"/>
    <property type="evidence" value="ECO:0007669"/>
    <property type="project" value="UniProtKB-SubCell"/>
</dbReference>
<keyword evidence="11" id="KW-1185">Reference proteome</keyword>
<feature type="transmembrane region" description="Helical" evidence="8">
    <location>
        <begin position="296"/>
        <end position="313"/>
    </location>
</feature>
<evidence type="ECO:0000256" key="7">
    <source>
        <dbReference type="ARBA" id="ARBA00023136"/>
    </source>
</evidence>
<keyword evidence="6 8" id="KW-1133">Transmembrane helix</keyword>
<comment type="caution">
    <text evidence="10">The sequence shown here is derived from an EMBL/GenBank/DDBJ whole genome shotgun (WGS) entry which is preliminary data.</text>
</comment>
<feature type="transmembrane region" description="Helical" evidence="8">
    <location>
        <begin position="325"/>
        <end position="344"/>
    </location>
</feature>
<keyword evidence="5 8" id="KW-0812">Transmembrane</keyword>
<dbReference type="Proteomes" id="UP000619743">
    <property type="component" value="Unassembled WGS sequence"/>
</dbReference>
<dbReference type="InterPro" id="IPR050297">
    <property type="entry name" value="LipidA_mod_glycosyltrf_83"/>
</dbReference>
<dbReference type="RefSeq" id="WP_087506693.1">
    <property type="nucleotide sequence ID" value="NZ_BMDX01000016.1"/>
</dbReference>
<dbReference type="InterPro" id="IPR038731">
    <property type="entry name" value="RgtA/B/C-like"/>
</dbReference>
<comment type="subcellular location">
    <subcellularLocation>
        <location evidence="1">Cell membrane</location>
        <topology evidence="1">Multi-pass membrane protein</topology>
    </subcellularLocation>
</comment>
<feature type="transmembrane region" description="Helical" evidence="8">
    <location>
        <begin position="193"/>
        <end position="214"/>
    </location>
</feature>
<evidence type="ECO:0000256" key="4">
    <source>
        <dbReference type="ARBA" id="ARBA00022679"/>
    </source>
</evidence>
<keyword evidence="2" id="KW-1003">Cell membrane</keyword>
<feature type="transmembrane region" description="Helical" evidence="8">
    <location>
        <begin position="7"/>
        <end position="28"/>
    </location>
</feature>
<dbReference type="AlphaFoldDB" id="A0A8J2U7M8"/>
<sequence length="527" mass="59013">MRRILVGADVALVILMCFGFGSLSYLGYRGYDDFHYVYAALTLLETGQPVVTDHWSIRFPHVFALFTSLNSFGVSEWALTVPPFIGYVCSAVATYFGVRHFWQRGYGLLAAGLFASTSLFAVLSNVPFVLFTQLTLIVVGFWLLIWANESNRLWLNVVAGIPIGLAILAHLTSAAVVISTTIIALLIYKNWRAWLLCALGAAAIGLADMSYFSVTQGEPLYRIKIASNHATITKHNFGNENKLTTKTQQVVSELKPVSSKSFFKFITDSERYWEHVPVNIHWTVNPYIVFLLHYDLAIYSLAFIVILLLTASAQTRPFSAAQKRILLALLTTAVVWLICANYIFSIRPHPRYFGPVAYGIAIALAVYGARLWQQGAPWLRHVVVVIGVGALVMNVLLIDMRESNHTEHRHLAAYMADNPTAQIVVPEGFQGRLFDRIYGMDATNLQLPEQATSSSLWLVARNYPLAKPFSDSCEQWASESRITMIGRFLQLLGIDALVPEHIRRKFISPEQTIRLVRSCDQTMEVSP</sequence>
<reference evidence="11" key="1">
    <citation type="journal article" date="2019" name="Int. J. Syst. Evol. Microbiol.">
        <title>The Global Catalogue of Microorganisms (GCM) 10K type strain sequencing project: providing services to taxonomists for standard genome sequencing and annotation.</title>
        <authorList>
            <consortium name="The Broad Institute Genomics Platform"/>
            <consortium name="The Broad Institute Genome Sequencing Center for Infectious Disease"/>
            <person name="Wu L."/>
            <person name="Ma J."/>
        </authorList>
    </citation>
    <scope>NUCLEOTIDE SEQUENCE [LARGE SCALE GENOMIC DNA]</scope>
    <source>
        <strain evidence="11">CGMCC 1.10130</strain>
    </source>
</reference>
<dbReference type="PANTHER" id="PTHR33908">
    <property type="entry name" value="MANNOSYLTRANSFERASE YKCB-RELATED"/>
    <property type="match status" value="1"/>
</dbReference>
<feature type="transmembrane region" description="Helical" evidence="8">
    <location>
        <begin position="128"/>
        <end position="147"/>
    </location>
</feature>
<evidence type="ECO:0000259" key="9">
    <source>
        <dbReference type="Pfam" id="PF13231"/>
    </source>
</evidence>
<feature type="transmembrane region" description="Helical" evidence="8">
    <location>
        <begin position="154"/>
        <end position="187"/>
    </location>
</feature>
<dbReference type="PANTHER" id="PTHR33908:SF3">
    <property type="entry name" value="UNDECAPRENYL PHOSPHATE-ALPHA-4-AMINO-4-DEOXY-L-ARABINOSE ARABINOSYL TRANSFERASE"/>
    <property type="match status" value="1"/>
</dbReference>
<feature type="transmembrane region" description="Helical" evidence="8">
    <location>
        <begin position="77"/>
        <end position="98"/>
    </location>
</feature>
<evidence type="ECO:0000256" key="6">
    <source>
        <dbReference type="ARBA" id="ARBA00022989"/>
    </source>
</evidence>
<dbReference type="GO" id="GO:0016763">
    <property type="term" value="F:pentosyltransferase activity"/>
    <property type="evidence" value="ECO:0007669"/>
    <property type="project" value="TreeGrafter"/>
</dbReference>
<evidence type="ECO:0000256" key="3">
    <source>
        <dbReference type="ARBA" id="ARBA00022676"/>
    </source>
</evidence>
<dbReference type="Pfam" id="PF13231">
    <property type="entry name" value="PMT_2"/>
    <property type="match status" value="1"/>
</dbReference>
<feature type="transmembrane region" description="Helical" evidence="8">
    <location>
        <begin position="356"/>
        <end position="372"/>
    </location>
</feature>
<gene>
    <name evidence="10" type="ORF">GCM10011369_27850</name>
</gene>
<keyword evidence="4" id="KW-0808">Transferase</keyword>